<evidence type="ECO:0000256" key="2">
    <source>
        <dbReference type="ARBA" id="ARBA00022801"/>
    </source>
</evidence>
<dbReference type="Pfam" id="PF00574">
    <property type="entry name" value="CLP_protease"/>
    <property type="match status" value="1"/>
</dbReference>
<reference evidence="4 5" key="1">
    <citation type="submission" date="2020-01" db="EMBL/GenBank/DDBJ databases">
        <title>Complete and circular genome sequences of six lactobacillus isolates from horses.</title>
        <authorList>
            <person name="Hassan H.M."/>
        </authorList>
    </citation>
    <scope>NUCLEOTIDE SEQUENCE [LARGE SCALE GENOMIC DNA]</scope>
    <source>
        <strain evidence="4 5">1D</strain>
    </source>
</reference>
<dbReference type="EMBL" id="CP047415">
    <property type="protein sequence ID" value="QLL73863.1"/>
    <property type="molecule type" value="Genomic_DNA"/>
</dbReference>
<dbReference type="RefSeq" id="WP_180862095.1">
    <property type="nucleotide sequence ID" value="NZ_CP047415.1"/>
</dbReference>
<evidence type="ECO:0000256" key="1">
    <source>
        <dbReference type="ARBA" id="ARBA00022670"/>
    </source>
</evidence>
<dbReference type="GO" id="GO:0009368">
    <property type="term" value="C:endopeptidase Clp complex"/>
    <property type="evidence" value="ECO:0007669"/>
    <property type="project" value="TreeGrafter"/>
</dbReference>
<dbReference type="CDD" id="cd07016">
    <property type="entry name" value="S14_ClpP_1"/>
    <property type="match status" value="1"/>
</dbReference>
<keyword evidence="1 4" id="KW-0645">Protease</keyword>
<dbReference type="GO" id="GO:0051117">
    <property type="term" value="F:ATPase binding"/>
    <property type="evidence" value="ECO:0007669"/>
    <property type="project" value="TreeGrafter"/>
</dbReference>
<organism evidence="4 5">
    <name type="scientific">Lactobacillus crispatus</name>
    <dbReference type="NCBI Taxonomy" id="47770"/>
    <lineage>
        <taxon>Bacteria</taxon>
        <taxon>Bacillati</taxon>
        <taxon>Bacillota</taxon>
        <taxon>Bacilli</taxon>
        <taxon>Lactobacillales</taxon>
        <taxon>Lactobacillaceae</taxon>
        <taxon>Lactobacillus</taxon>
    </lineage>
</organism>
<dbReference type="InterPro" id="IPR023562">
    <property type="entry name" value="ClpP/TepA"/>
</dbReference>
<evidence type="ECO:0000313" key="5">
    <source>
        <dbReference type="Proteomes" id="UP000510660"/>
    </source>
</evidence>
<dbReference type="GO" id="GO:0004176">
    <property type="term" value="F:ATP-dependent peptidase activity"/>
    <property type="evidence" value="ECO:0007669"/>
    <property type="project" value="TreeGrafter"/>
</dbReference>
<accession>A0A7H9E892</accession>
<protein>
    <submittedName>
        <fullName evidence="4">Clp protease ClpP</fullName>
    </submittedName>
</protein>
<dbReference type="GO" id="GO:0006515">
    <property type="term" value="P:protein quality control for misfolded or incompletely synthesized proteins"/>
    <property type="evidence" value="ECO:0007669"/>
    <property type="project" value="TreeGrafter"/>
</dbReference>
<name>A0A7H9E892_9LACO</name>
<dbReference type="PANTHER" id="PTHR10381:SF70">
    <property type="entry name" value="ATP-DEPENDENT CLP PROTEASE PROTEOLYTIC SUBUNIT"/>
    <property type="match status" value="1"/>
</dbReference>
<keyword evidence="3" id="KW-0720">Serine protease</keyword>
<dbReference type="PANTHER" id="PTHR10381">
    <property type="entry name" value="ATP-DEPENDENT CLP PROTEASE PROTEOLYTIC SUBUNIT"/>
    <property type="match status" value="1"/>
</dbReference>
<proteinExistence type="predicted"/>
<evidence type="ECO:0000256" key="3">
    <source>
        <dbReference type="ARBA" id="ARBA00022825"/>
    </source>
</evidence>
<dbReference type="GO" id="GO:0004252">
    <property type="term" value="F:serine-type endopeptidase activity"/>
    <property type="evidence" value="ECO:0007669"/>
    <property type="project" value="TreeGrafter"/>
</dbReference>
<dbReference type="AlphaFoldDB" id="A0A7H9E892"/>
<sequence>MQIDIKGMVVDSEDGAMLNWFGVQNTNPQDIQKALKNADGKDIDLSIASTGGDVFAAAEIYTMLQQYPGQVTGTIQGTAASAASIIAEACEHLVISPAASMMIHRAATDASGNTEVMGKTGNMLSKIDQTLINVYQSKTGKSRDEILDLMKAETWLTPQDAVEQGFADEILDVNATAPQVVNSVGTIPDKAKVKKFLDMLSKEKTENEEKSDISDTSNKEVRNMALFKSKLAILKGENDGN</sequence>
<keyword evidence="2" id="KW-0378">Hydrolase</keyword>
<dbReference type="Proteomes" id="UP000510660">
    <property type="component" value="Chromosome"/>
</dbReference>
<dbReference type="NCBIfam" id="NF045542">
    <property type="entry name" value="Clp_rel_HeadMat"/>
    <property type="match status" value="1"/>
</dbReference>
<dbReference type="Gene3D" id="3.90.226.10">
    <property type="entry name" value="2-enoyl-CoA Hydratase, Chain A, domain 1"/>
    <property type="match status" value="1"/>
</dbReference>
<evidence type="ECO:0000313" key="4">
    <source>
        <dbReference type="EMBL" id="QLL73863.1"/>
    </source>
</evidence>
<gene>
    <name evidence="4" type="ORF">GTO85_05540</name>
</gene>
<dbReference type="SUPFAM" id="SSF52096">
    <property type="entry name" value="ClpP/crotonase"/>
    <property type="match status" value="1"/>
</dbReference>
<dbReference type="InterPro" id="IPR029045">
    <property type="entry name" value="ClpP/crotonase-like_dom_sf"/>
</dbReference>